<dbReference type="EMBL" id="CAADHB010000361">
    <property type="protein sequence ID" value="VFK81402.1"/>
    <property type="molecule type" value="Genomic_DNA"/>
</dbReference>
<feature type="region of interest" description="Disordered" evidence="1">
    <location>
        <begin position="1"/>
        <end position="28"/>
    </location>
</feature>
<dbReference type="AlphaFoldDB" id="A0A450Z010"/>
<evidence type="ECO:0000313" key="3">
    <source>
        <dbReference type="EMBL" id="VFK47124.1"/>
    </source>
</evidence>
<organism evidence="3">
    <name type="scientific">Candidatus Kentrum sp. SD</name>
    <dbReference type="NCBI Taxonomy" id="2126332"/>
    <lineage>
        <taxon>Bacteria</taxon>
        <taxon>Pseudomonadati</taxon>
        <taxon>Pseudomonadota</taxon>
        <taxon>Gammaproteobacteria</taxon>
        <taxon>Candidatus Kentrum</taxon>
    </lineage>
</organism>
<evidence type="ECO:0008006" key="5">
    <source>
        <dbReference type="Google" id="ProtNLM"/>
    </source>
</evidence>
<reference evidence="3" key="1">
    <citation type="submission" date="2019-02" db="EMBL/GenBank/DDBJ databases">
        <authorList>
            <person name="Gruber-Vodicka R. H."/>
            <person name="Seah K. B. B."/>
        </authorList>
    </citation>
    <scope>NUCLEOTIDE SEQUENCE</scope>
    <source>
        <strain evidence="4">BECK_S127</strain>
        <strain evidence="3">BECK_S1320</strain>
        <strain evidence="2">BECK_S1321</strain>
    </source>
</reference>
<evidence type="ECO:0000313" key="4">
    <source>
        <dbReference type="EMBL" id="VFK81402.1"/>
    </source>
</evidence>
<evidence type="ECO:0000256" key="1">
    <source>
        <dbReference type="SAM" id="MobiDB-lite"/>
    </source>
</evidence>
<name>A0A450Z010_9GAMM</name>
<feature type="compositionally biased region" description="Basic residues" evidence="1">
    <location>
        <begin position="1"/>
        <end position="14"/>
    </location>
</feature>
<dbReference type="EMBL" id="CAADFR010000238">
    <property type="protein sequence ID" value="VFK45599.1"/>
    <property type="molecule type" value="Genomic_DNA"/>
</dbReference>
<sequence>MADKAKLKKTTKKAKAPEKATPSKKTRKRENLWVIKSFVKTHIKEKGDHFISPAFYETLSKEVKVLCDKAVERARGNGRKTIRPEDA</sequence>
<evidence type="ECO:0000313" key="2">
    <source>
        <dbReference type="EMBL" id="VFK45599.1"/>
    </source>
</evidence>
<accession>A0A450Z010</accession>
<dbReference type="EMBL" id="CAADFU010000088">
    <property type="protein sequence ID" value="VFK47124.1"/>
    <property type="molecule type" value="Genomic_DNA"/>
</dbReference>
<dbReference type="SUPFAM" id="SSF47113">
    <property type="entry name" value="Histone-fold"/>
    <property type="match status" value="1"/>
</dbReference>
<dbReference type="GO" id="GO:0046982">
    <property type="term" value="F:protein heterodimerization activity"/>
    <property type="evidence" value="ECO:0007669"/>
    <property type="project" value="InterPro"/>
</dbReference>
<gene>
    <name evidence="4" type="ORF">BECKSD772D_GA0070982_13612</name>
    <name evidence="3" type="ORF">BECKSD772E_GA0070983_10883</name>
    <name evidence="2" type="ORF">BECKSD772F_GA0070984_12383</name>
</gene>
<proteinExistence type="predicted"/>
<protein>
    <recommendedName>
        <fullName evidence="5">Histone H2A/H2B/H3 domain-containing protein</fullName>
    </recommendedName>
</protein>
<dbReference type="InterPro" id="IPR009072">
    <property type="entry name" value="Histone-fold"/>
</dbReference>